<dbReference type="SUPFAM" id="SSF52799">
    <property type="entry name" value="(Phosphotyrosine protein) phosphatases II"/>
    <property type="match status" value="1"/>
</dbReference>
<dbReference type="InterPro" id="IPR055214">
    <property type="entry name" value="PTP-NADK"/>
</dbReference>
<dbReference type="AlphaFoldDB" id="A0AAE9ZCT8"/>
<dbReference type="Gene3D" id="3.90.190.10">
    <property type="entry name" value="Protein tyrosine phosphatase superfamily"/>
    <property type="match status" value="1"/>
</dbReference>
<proteinExistence type="predicted"/>
<organism evidence="2 3">
    <name type="scientific">Hyphococcus flavus</name>
    <dbReference type="NCBI Taxonomy" id="1866326"/>
    <lineage>
        <taxon>Bacteria</taxon>
        <taxon>Pseudomonadati</taxon>
        <taxon>Pseudomonadota</taxon>
        <taxon>Alphaproteobacteria</taxon>
        <taxon>Parvularculales</taxon>
        <taxon>Parvularculaceae</taxon>
        <taxon>Hyphococcus</taxon>
    </lineage>
</organism>
<accession>A0AAE9ZCT8</accession>
<name>A0AAE9ZCT8_9PROT</name>
<evidence type="ECO:0000313" key="3">
    <source>
        <dbReference type="Proteomes" id="UP001214043"/>
    </source>
</evidence>
<reference evidence="2" key="1">
    <citation type="submission" date="2023-02" db="EMBL/GenBank/DDBJ databases">
        <title>Genome sequence of Hyphococcus flavus.</title>
        <authorList>
            <person name="Rong J.-C."/>
            <person name="Zhao Q."/>
            <person name="Yi M."/>
            <person name="Wu J.-Y."/>
        </authorList>
    </citation>
    <scope>NUCLEOTIDE SEQUENCE</scope>
    <source>
        <strain evidence="2">MCCC 1K03223</strain>
    </source>
</reference>
<keyword evidence="3" id="KW-1185">Reference proteome</keyword>
<dbReference type="InterPro" id="IPR029021">
    <property type="entry name" value="Prot-tyrosine_phosphatase-like"/>
</dbReference>
<sequence>MGDAFTREEFATPEGRRRAWRALMLGDHGFLRKVYDNTFEIAPGKMWRTYQPSPAKLKQWKERGVKTVINLRGEKPSGALLLEEDACEKLGLTLVNFRVFSREAPSVEVLRNARDLFEAVEYPAIMHCKSGADRAGLMSALYLFFHEKKPLDEALDQLTFKYGHVKSAKTGVIDLAFERYIQHARANNIPLNDTDALIGWAASDAYDPAALKREFKPKPLASIWMDVLLRRE</sequence>
<dbReference type="RefSeq" id="WP_274492038.1">
    <property type="nucleotide sequence ID" value="NZ_CP118166.1"/>
</dbReference>
<protein>
    <submittedName>
        <fullName evidence="2">Tyrosine-protein phosphatase</fullName>
    </submittedName>
</protein>
<gene>
    <name evidence="2" type="ORF">PUV54_09750</name>
</gene>
<evidence type="ECO:0000259" key="1">
    <source>
        <dbReference type="Pfam" id="PF22741"/>
    </source>
</evidence>
<evidence type="ECO:0000313" key="2">
    <source>
        <dbReference type="EMBL" id="WDI30243.1"/>
    </source>
</evidence>
<dbReference type="KEGG" id="hfl:PUV54_09750"/>
<dbReference type="EMBL" id="CP118166">
    <property type="protein sequence ID" value="WDI30243.1"/>
    <property type="molecule type" value="Genomic_DNA"/>
</dbReference>
<dbReference type="Proteomes" id="UP001214043">
    <property type="component" value="Chromosome"/>
</dbReference>
<dbReference type="Pfam" id="PF22741">
    <property type="entry name" value="PTP-NADK"/>
    <property type="match status" value="1"/>
</dbReference>
<feature type="domain" description="DSP-PTPase phosphatase fused to NAD+ Kinase" evidence="1">
    <location>
        <begin position="45"/>
        <end position="161"/>
    </location>
</feature>